<keyword evidence="2" id="KW-1185">Reference proteome</keyword>
<dbReference type="EMBL" id="CM056744">
    <property type="protein sequence ID" value="KAJ8666745.1"/>
    <property type="molecule type" value="Genomic_DNA"/>
</dbReference>
<organism evidence="1 2">
    <name type="scientific">Eretmocerus hayati</name>
    <dbReference type="NCBI Taxonomy" id="131215"/>
    <lineage>
        <taxon>Eukaryota</taxon>
        <taxon>Metazoa</taxon>
        <taxon>Ecdysozoa</taxon>
        <taxon>Arthropoda</taxon>
        <taxon>Hexapoda</taxon>
        <taxon>Insecta</taxon>
        <taxon>Pterygota</taxon>
        <taxon>Neoptera</taxon>
        <taxon>Endopterygota</taxon>
        <taxon>Hymenoptera</taxon>
        <taxon>Apocrita</taxon>
        <taxon>Proctotrupomorpha</taxon>
        <taxon>Chalcidoidea</taxon>
        <taxon>Aphelinidae</taxon>
        <taxon>Aphelininae</taxon>
        <taxon>Eretmocerus</taxon>
    </lineage>
</organism>
<accession>A0ACC2N6C1</accession>
<sequence length="168" mass="18240">MTLEGSSQPKRLDEIRRQIGGASREEIESIPTTDAFIRERIRELNKTLEKLSNNKERLPPLKARQLALIGALEFHRDNLQSAQSRHLRVDSEEEIGPLSPAPSNALLTIQQAPLTVPSEPETAANQADATSEAAAQTDATQTTATATEPTDPTAFTDVLTTAPSTEQS</sequence>
<name>A0ACC2N6C1_9HYME</name>
<proteinExistence type="predicted"/>
<protein>
    <submittedName>
        <fullName evidence="1">Uncharacterized protein</fullName>
    </submittedName>
</protein>
<dbReference type="Proteomes" id="UP001239111">
    <property type="component" value="Chromosome 4"/>
</dbReference>
<evidence type="ECO:0000313" key="1">
    <source>
        <dbReference type="EMBL" id="KAJ8666745.1"/>
    </source>
</evidence>
<comment type="caution">
    <text evidence="1">The sequence shown here is derived from an EMBL/GenBank/DDBJ whole genome shotgun (WGS) entry which is preliminary data.</text>
</comment>
<reference evidence="1" key="1">
    <citation type="submission" date="2023-04" db="EMBL/GenBank/DDBJ databases">
        <title>A chromosome-level genome assembly of the parasitoid wasp Eretmocerus hayati.</title>
        <authorList>
            <person name="Zhong Y."/>
            <person name="Liu S."/>
            <person name="Liu Y."/>
        </authorList>
    </citation>
    <scope>NUCLEOTIDE SEQUENCE</scope>
    <source>
        <strain evidence="1">ZJU_SS_LIU_2023</strain>
    </source>
</reference>
<evidence type="ECO:0000313" key="2">
    <source>
        <dbReference type="Proteomes" id="UP001239111"/>
    </source>
</evidence>
<gene>
    <name evidence="1" type="ORF">QAD02_008407</name>
</gene>